<evidence type="ECO:0000313" key="1">
    <source>
        <dbReference type="EMBL" id="KAG8637054.1"/>
    </source>
</evidence>
<organism evidence="1 2">
    <name type="scientific">Manihot esculenta</name>
    <name type="common">Cassava</name>
    <name type="synonym">Jatropha manihot</name>
    <dbReference type="NCBI Taxonomy" id="3983"/>
    <lineage>
        <taxon>Eukaryota</taxon>
        <taxon>Viridiplantae</taxon>
        <taxon>Streptophyta</taxon>
        <taxon>Embryophyta</taxon>
        <taxon>Tracheophyta</taxon>
        <taxon>Spermatophyta</taxon>
        <taxon>Magnoliopsida</taxon>
        <taxon>eudicotyledons</taxon>
        <taxon>Gunneridae</taxon>
        <taxon>Pentapetalae</taxon>
        <taxon>rosids</taxon>
        <taxon>fabids</taxon>
        <taxon>Malpighiales</taxon>
        <taxon>Euphorbiaceae</taxon>
        <taxon>Crotonoideae</taxon>
        <taxon>Manihoteae</taxon>
        <taxon>Manihot</taxon>
    </lineage>
</organism>
<name>A0ACB7G9V2_MANES</name>
<accession>A0ACB7G9V2</accession>
<protein>
    <submittedName>
        <fullName evidence="1">Uncharacterized protein</fullName>
    </submittedName>
</protein>
<reference evidence="2" key="1">
    <citation type="journal article" date="2016" name="Nat. Biotechnol.">
        <title>Sequencing wild and cultivated cassava and related species reveals extensive interspecific hybridization and genetic diversity.</title>
        <authorList>
            <person name="Bredeson J.V."/>
            <person name="Lyons J.B."/>
            <person name="Prochnik S.E."/>
            <person name="Wu G.A."/>
            <person name="Ha C.M."/>
            <person name="Edsinger-Gonzales E."/>
            <person name="Grimwood J."/>
            <person name="Schmutz J."/>
            <person name="Rabbi I.Y."/>
            <person name="Egesi C."/>
            <person name="Nauluvula P."/>
            <person name="Lebot V."/>
            <person name="Ndunguru J."/>
            <person name="Mkamilo G."/>
            <person name="Bart R.S."/>
            <person name="Setter T.L."/>
            <person name="Gleadow R.M."/>
            <person name="Kulakow P."/>
            <person name="Ferguson M.E."/>
            <person name="Rounsley S."/>
            <person name="Rokhsar D.S."/>
        </authorList>
    </citation>
    <scope>NUCLEOTIDE SEQUENCE [LARGE SCALE GENOMIC DNA]</scope>
    <source>
        <strain evidence="2">cv. AM560-2</strain>
    </source>
</reference>
<dbReference type="Proteomes" id="UP000091857">
    <property type="component" value="Chromosome 15"/>
</dbReference>
<keyword evidence="2" id="KW-1185">Reference proteome</keyword>
<comment type="caution">
    <text evidence="1">The sequence shown here is derived from an EMBL/GenBank/DDBJ whole genome shotgun (WGS) entry which is preliminary data.</text>
</comment>
<gene>
    <name evidence="1" type="ORF">MANES_15G074400v8</name>
</gene>
<sequence length="472" mass="55802">MENNNLDLFSTLTSSLLVPIVSYLPFKEAVRTSILSKEWRNIWRETKNIEFHEKFFVDLQETEEKQRIQRSSFFDFARNFVAGYPQGDIRKFAMTCSKPESFLTDIQSFIIFAVSRNVRELELNFWDPRWNEEDDDENHPAVVELPYQVYLNEGLESLKLFSCNFDVSRLSNFKILKEVAFGWIEMRMVSIKFLLVCCPLIETLSLKKCWNIDHLEICLPDLRLKNLVLDKCNFVDDFFWIEGPMLRFLKYSGKVGHFHMYNQRQMVEADLDFGMEPEFFEVGTLLYDFLQEFYAVKVLTVCSVLLQLIPREEEPFSLRFPLNVRHLILKTAMHSFEFYGMSFMFTSCPKLKILTFDIGPAKIFPDYEPPFDLNPQEVWTNNLWAIPQCFDRSLECIHRSLEVINVKGFKGSVNELHVLQYIINCGPMLRKLNLFLSDEEDENGQNRESYMARVRHITQFRTPSLNLRVFVF</sequence>
<proteinExistence type="predicted"/>
<dbReference type="EMBL" id="CM004401">
    <property type="protein sequence ID" value="KAG8637054.1"/>
    <property type="molecule type" value="Genomic_DNA"/>
</dbReference>
<evidence type="ECO:0000313" key="2">
    <source>
        <dbReference type="Proteomes" id="UP000091857"/>
    </source>
</evidence>